<evidence type="ECO:0000313" key="3">
    <source>
        <dbReference type="Proteomes" id="UP001175261"/>
    </source>
</evidence>
<comment type="caution">
    <text evidence="2">The sequence shown here is derived from an EMBL/GenBank/DDBJ whole genome shotgun (WGS) entry which is preliminary data.</text>
</comment>
<keyword evidence="1" id="KW-0732">Signal</keyword>
<feature type="signal peptide" evidence="1">
    <location>
        <begin position="1"/>
        <end position="20"/>
    </location>
</feature>
<name>A0AA39GES1_SARSR</name>
<keyword evidence="3" id="KW-1185">Reference proteome</keyword>
<reference evidence="2" key="1">
    <citation type="submission" date="2022-10" db="EMBL/GenBank/DDBJ databases">
        <title>Determination and structural analysis of whole genome sequence of Sarocladium strictum F4-1.</title>
        <authorList>
            <person name="Hu L."/>
            <person name="Jiang Y."/>
        </authorList>
    </citation>
    <scope>NUCLEOTIDE SEQUENCE</scope>
    <source>
        <strain evidence="2">F4-1</strain>
    </source>
</reference>
<sequence>MRFHTSVLLLATGMVSKVQGDRWEITGLCSLFECNYNKADWYYNDGRSFTFDPDNGCRVPYIPGVREFCVDWDKLRGHFYEDSGKKRCMREVRDDSTFCGTACLEVNVGWADTDCTW</sequence>
<gene>
    <name evidence="2" type="ORF">NLU13_5827</name>
</gene>
<dbReference type="Proteomes" id="UP001175261">
    <property type="component" value="Unassembled WGS sequence"/>
</dbReference>
<organism evidence="2 3">
    <name type="scientific">Sarocladium strictum</name>
    <name type="common">Black bundle disease fungus</name>
    <name type="synonym">Acremonium strictum</name>
    <dbReference type="NCBI Taxonomy" id="5046"/>
    <lineage>
        <taxon>Eukaryota</taxon>
        <taxon>Fungi</taxon>
        <taxon>Dikarya</taxon>
        <taxon>Ascomycota</taxon>
        <taxon>Pezizomycotina</taxon>
        <taxon>Sordariomycetes</taxon>
        <taxon>Hypocreomycetidae</taxon>
        <taxon>Hypocreales</taxon>
        <taxon>Sarocladiaceae</taxon>
        <taxon>Sarocladium</taxon>
    </lineage>
</organism>
<dbReference type="AlphaFoldDB" id="A0AA39GES1"/>
<evidence type="ECO:0000256" key="1">
    <source>
        <dbReference type="SAM" id="SignalP"/>
    </source>
</evidence>
<proteinExistence type="predicted"/>
<accession>A0AA39GES1</accession>
<evidence type="ECO:0000313" key="2">
    <source>
        <dbReference type="EMBL" id="KAK0385990.1"/>
    </source>
</evidence>
<feature type="chain" id="PRO_5041416608" evidence="1">
    <location>
        <begin position="21"/>
        <end position="117"/>
    </location>
</feature>
<dbReference type="EMBL" id="JAPDFR010000005">
    <property type="protein sequence ID" value="KAK0385990.1"/>
    <property type="molecule type" value="Genomic_DNA"/>
</dbReference>
<protein>
    <submittedName>
        <fullName evidence="2">Uncharacterized protein</fullName>
    </submittedName>
</protein>